<feature type="transmembrane region" description="Helical" evidence="6">
    <location>
        <begin position="49"/>
        <end position="73"/>
    </location>
</feature>
<evidence type="ECO:0000256" key="3">
    <source>
        <dbReference type="ARBA" id="ARBA00022989"/>
    </source>
</evidence>
<dbReference type="PRINTS" id="PR01434">
    <property type="entry name" value="NADHDHGNASE5"/>
</dbReference>
<dbReference type="NCBIfam" id="TIGR01974">
    <property type="entry name" value="NDH_I_L"/>
    <property type="match status" value="1"/>
</dbReference>
<evidence type="ECO:0000259" key="8">
    <source>
        <dbReference type="Pfam" id="PF00662"/>
    </source>
</evidence>
<feature type="transmembrane region" description="Helical" evidence="6">
    <location>
        <begin position="278"/>
        <end position="296"/>
    </location>
</feature>
<keyword evidence="3 6" id="KW-1133">Transmembrane helix</keyword>
<dbReference type="GO" id="GO:0015990">
    <property type="term" value="P:electron transport coupled proton transport"/>
    <property type="evidence" value="ECO:0007669"/>
    <property type="project" value="TreeGrafter"/>
</dbReference>
<feature type="transmembrane region" description="Helical" evidence="6">
    <location>
        <begin position="586"/>
        <end position="603"/>
    </location>
</feature>
<evidence type="ECO:0000256" key="6">
    <source>
        <dbReference type="SAM" id="Phobius"/>
    </source>
</evidence>
<feature type="transmembrane region" description="Helical" evidence="6">
    <location>
        <begin position="535"/>
        <end position="555"/>
    </location>
</feature>
<dbReference type="GO" id="GO:0016020">
    <property type="term" value="C:membrane"/>
    <property type="evidence" value="ECO:0007669"/>
    <property type="project" value="UniProtKB-SubCell"/>
</dbReference>
<organism evidence="9 10">
    <name type="scientific">Candidatus Sulfuritelmatomonas gaucii</name>
    <dbReference type="NCBI Taxonomy" id="2043161"/>
    <lineage>
        <taxon>Bacteria</taxon>
        <taxon>Pseudomonadati</taxon>
        <taxon>Acidobacteriota</taxon>
        <taxon>Terriglobia</taxon>
        <taxon>Terriglobales</taxon>
        <taxon>Acidobacteriaceae</taxon>
        <taxon>Candidatus Sulfuritelmatomonas</taxon>
    </lineage>
</organism>
<feature type="transmembrane region" description="Helical" evidence="6">
    <location>
        <begin position="615"/>
        <end position="632"/>
    </location>
</feature>
<feature type="transmembrane region" description="Helical" evidence="6">
    <location>
        <begin position="374"/>
        <end position="391"/>
    </location>
</feature>
<protein>
    <submittedName>
        <fullName evidence="9">NADH dehydrogenase I, L subunit</fullName>
    </submittedName>
</protein>
<evidence type="ECO:0000313" key="10">
    <source>
        <dbReference type="Proteomes" id="UP000239735"/>
    </source>
</evidence>
<evidence type="ECO:0000256" key="1">
    <source>
        <dbReference type="ARBA" id="ARBA00004127"/>
    </source>
</evidence>
<feature type="transmembrane region" description="Helical" evidence="6">
    <location>
        <begin position="157"/>
        <end position="177"/>
    </location>
</feature>
<dbReference type="GO" id="GO:0008137">
    <property type="term" value="F:NADH dehydrogenase (ubiquinone) activity"/>
    <property type="evidence" value="ECO:0007669"/>
    <property type="project" value="InterPro"/>
</dbReference>
<dbReference type="PRINTS" id="PR01435">
    <property type="entry name" value="NPOXDRDTASE5"/>
</dbReference>
<feature type="transmembrane region" description="Helical" evidence="6">
    <location>
        <begin position="670"/>
        <end position="688"/>
    </location>
</feature>
<feature type="transmembrane region" description="Helical" evidence="6">
    <location>
        <begin position="452"/>
        <end position="477"/>
    </location>
</feature>
<dbReference type="PANTHER" id="PTHR42829:SF2">
    <property type="entry name" value="NADH-UBIQUINONE OXIDOREDUCTASE CHAIN 5"/>
    <property type="match status" value="1"/>
</dbReference>
<feature type="transmembrane region" description="Helical" evidence="6">
    <location>
        <begin position="237"/>
        <end position="257"/>
    </location>
</feature>
<evidence type="ECO:0000259" key="7">
    <source>
        <dbReference type="Pfam" id="PF00361"/>
    </source>
</evidence>
<dbReference type="Pfam" id="PF00361">
    <property type="entry name" value="Proton_antipo_M"/>
    <property type="match status" value="1"/>
</dbReference>
<dbReference type="InterPro" id="IPR018393">
    <property type="entry name" value="NADHpl_OxRdtase_5_subgr"/>
</dbReference>
<comment type="subcellular location">
    <subcellularLocation>
        <location evidence="1">Endomembrane system</location>
        <topology evidence="1">Multi-pass membrane protein</topology>
    </subcellularLocation>
    <subcellularLocation>
        <location evidence="5">Membrane</location>
        <topology evidence="5">Multi-pass membrane protein</topology>
    </subcellularLocation>
</comment>
<dbReference type="InterPro" id="IPR001750">
    <property type="entry name" value="ND/Mrp_TM"/>
</dbReference>
<gene>
    <name evidence="9" type="primary">nuoL</name>
    <name evidence="9" type="ORF">SBA5_330056</name>
</gene>
<keyword evidence="4 6" id="KW-0472">Membrane</keyword>
<dbReference type="Pfam" id="PF00662">
    <property type="entry name" value="Proton_antipo_N"/>
    <property type="match status" value="1"/>
</dbReference>
<dbReference type="PANTHER" id="PTHR42829">
    <property type="entry name" value="NADH-UBIQUINONE OXIDOREDUCTASE CHAIN 5"/>
    <property type="match status" value="1"/>
</dbReference>
<dbReference type="NCBIfam" id="NF005141">
    <property type="entry name" value="PRK06590.1"/>
    <property type="match status" value="1"/>
</dbReference>
<feature type="transmembrane region" description="Helical" evidence="6">
    <location>
        <begin position="342"/>
        <end position="368"/>
    </location>
</feature>
<dbReference type="Gene3D" id="1.20.5.2700">
    <property type="match status" value="1"/>
</dbReference>
<reference evidence="10" key="1">
    <citation type="submission" date="2018-02" db="EMBL/GenBank/DDBJ databases">
        <authorList>
            <person name="Hausmann B."/>
        </authorList>
    </citation>
    <scope>NUCLEOTIDE SEQUENCE [LARGE SCALE GENOMIC DNA]</scope>
    <source>
        <strain evidence="10">Peat soil MAG SbA5</strain>
    </source>
</reference>
<feature type="transmembrane region" description="Helical" evidence="6">
    <location>
        <begin position="411"/>
        <end position="432"/>
    </location>
</feature>
<keyword evidence="2 5" id="KW-0812">Transmembrane</keyword>
<feature type="transmembrane region" description="Helical" evidence="6">
    <location>
        <begin position="198"/>
        <end position="217"/>
    </location>
</feature>
<sequence length="691" mass="75094">MIQESAAFTPQFGASAIARILWLIPAVPILASGVIALMKQPQRKPAATLAIGSLSFSLLLSLIAFGHVLAGWAHSAVVRETVNFAWFHFGRTSVDLGWVLDPLAAIMLVMVSFVGLLIFIYSVGYMAHDENYTRFFCFLSLFAGAMLGVVISNSILLLFMCWEIVGLTSYLLIGFWYQKPSAAAAAKKAFITTRFGDVFFLLGIVWLFAQTGTLLFYNHGVGSLEGLALANLLTQHAGLGLSAACAIGLLIFAGAAGKSGQLPLHVWLPDAMEGPTPVSALIHAATMVAAGVYLIARVYPLMQIGAGPNGSTTALTVVAWVGAATAVFAALIAVAQDDIKRILAYSTISQLGYMMAGLALGGVAVGMFHLITHAFFKALLFLGAGSVIHGCHEEQDIRKMGCLRVDMPFTFITYAIGMLALCGFPIFFSGFWSKDGILEAAHSWNISQVPFYLLAFGALLTAFYMTRQVCYVFFGYWRGHETAHESPGVMILPMVILAFFAMALGLIGTPAWPWLHAFLDNHAAPFSFHGFAEPGLGWLMLASSLIVFLGLGLGWKFYGDKSPEPEEPDVLEKSTPKVWAALRNRLYVDEFYGATVIAFYAWWARVADWLDRRVWGGIVAAVAWLFGLWARFNRLLDVEWVDGSFDKTCDELSSGGGLLARVQSGRVQDYLRILAVAVIVLAAILLWSSRP</sequence>
<dbReference type="AlphaFoldDB" id="A0A2N9LFY7"/>
<accession>A0A2N9LFY7</accession>
<feature type="transmembrane region" description="Helical" evidence="6">
    <location>
        <begin position="103"/>
        <end position="123"/>
    </location>
</feature>
<evidence type="ECO:0000256" key="5">
    <source>
        <dbReference type="RuleBase" id="RU000320"/>
    </source>
</evidence>
<evidence type="ECO:0000256" key="4">
    <source>
        <dbReference type="ARBA" id="ARBA00023136"/>
    </source>
</evidence>
<dbReference type="Proteomes" id="UP000239735">
    <property type="component" value="Unassembled WGS sequence"/>
</dbReference>
<dbReference type="GO" id="GO:0042773">
    <property type="term" value="P:ATP synthesis coupled electron transport"/>
    <property type="evidence" value="ECO:0007669"/>
    <property type="project" value="InterPro"/>
</dbReference>
<feature type="transmembrane region" description="Helical" evidence="6">
    <location>
        <begin position="316"/>
        <end position="335"/>
    </location>
</feature>
<dbReference type="InterPro" id="IPR001516">
    <property type="entry name" value="Proton_antipo_N"/>
</dbReference>
<feature type="transmembrane region" description="Helical" evidence="6">
    <location>
        <begin position="489"/>
        <end position="515"/>
    </location>
</feature>
<dbReference type="EMBL" id="OKRB01000090">
    <property type="protein sequence ID" value="SPE22014.1"/>
    <property type="molecule type" value="Genomic_DNA"/>
</dbReference>
<dbReference type="GO" id="GO:0012505">
    <property type="term" value="C:endomembrane system"/>
    <property type="evidence" value="ECO:0007669"/>
    <property type="project" value="UniProtKB-SubCell"/>
</dbReference>
<feature type="transmembrane region" description="Helical" evidence="6">
    <location>
        <begin position="135"/>
        <end position="151"/>
    </location>
</feature>
<feature type="domain" description="NADH-Ubiquinone oxidoreductase (complex I) chain 5 N-terminal" evidence="8">
    <location>
        <begin position="86"/>
        <end position="136"/>
    </location>
</feature>
<dbReference type="GO" id="GO:0003954">
    <property type="term" value="F:NADH dehydrogenase activity"/>
    <property type="evidence" value="ECO:0007669"/>
    <property type="project" value="TreeGrafter"/>
</dbReference>
<name>A0A2N9LFY7_9BACT</name>
<proteinExistence type="predicted"/>
<dbReference type="InterPro" id="IPR003945">
    <property type="entry name" value="NU5C-like"/>
</dbReference>
<evidence type="ECO:0000256" key="2">
    <source>
        <dbReference type="ARBA" id="ARBA00022692"/>
    </source>
</evidence>
<feature type="transmembrane region" description="Helical" evidence="6">
    <location>
        <begin position="20"/>
        <end position="37"/>
    </location>
</feature>
<evidence type="ECO:0000313" key="9">
    <source>
        <dbReference type="EMBL" id="SPE22014.1"/>
    </source>
</evidence>
<feature type="domain" description="NADH:quinone oxidoreductase/Mrp antiporter transmembrane" evidence="7">
    <location>
        <begin position="152"/>
        <end position="449"/>
    </location>
</feature>